<dbReference type="GO" id="GO:0006511">
    <property type="term" value="P:ubiquitin-dependent protein catabolic process"/>
    <property type="evidence" value="ECO:0007669"/>
    <property type="project" value="EnsemblFungi"/>
</dbReference>
<dbReference type="GO" id="GO:0000715">
    <property type="term" value="P:nucleotide-excision repair, DNA damage recognition"/>
    <property type="evidence" value="ECO:0007669"/>
    <property type="project" value="EnsemblFungi"/>
</dbReference>
<evidence type="ECO:0000256" key="8">
    <source>
        <dbReference type="ARBA" id="ARBA00022833"/>
    </source>
</evidence>
<keyword evidence="8" id="KW-0862">Zinc</keyword>
<evidence type="ECO:0000259" key="12">
    <source>
        <dbReference type="PROSITE" id="PS50089"/>
    </source>
</evidence>
<reference evidence="15" key="1">
    <citation type="journal article" date="2014" name="Genome Announc.">
        <title>De novo whole-genome sequence and genome annotation of Lichtheimia ramosa.</title>
        <authorList>
            <person name="Linde J."/>
            <person name="Schwartze V."/>
            <person name="Binder U."/>
            <person name="Lass-Florl C."/>
            <person name="Voigt K."/>
            <person name="Horn F."/>
        </authorList>
    </citation>
    <scope>NUCLEOTIDE SEQUENCE</scope>
    <source>
        <strain evidence="15">JMRC FSU:6197</strain>
    </source>
</reference>
<accession>A0A077X3L8</accession>
<dbReference type="InterPro" id="IPR001650">
    <property type="entry name" value="Helicase_C-like"/>
</dbReference>
<evidence type="ECO:0000256" key="11">
    <source>
        <dbReference type="SAM" id="MobiDB-lite"/>
    </source>
</evidence>
<name>A0A077X3L8_9FUNG</name>
<dbReference type="PROSITE" id="PS51194">
    <property type="entry name" value="HELICASE_CTER"/>
    <property type="match status" value="1"/>
</dbReference>
<dbReference type="GO" id="GO:0009411">
    <property type="term" value="P:response to UV"/>
    <property type="evidence" value="ECO:0007669"/>
    <property type="project" value="EnsemblFungi"/>
</dbReference>
<evidence type="ECO:0000259" key="13">
    <source>
        <dbReference type="PROSITE" id="PS51192"/>
    </source>
</evidence>
<keyword evidence="4" id="KW-0547">Nucleotide-binding</keyword>
<organism evidence="15">
    <name type="scientific">Lichtheimia ramosa</name>
    <dbReference type="NCBI Taxonomy" id="688394"/>
    <lineage>
        <taxon>Eukaryota</taxon>
        <taxon>Fungi</taxon>
        <taxon>Fungi incertae sedis</taxon>
        <taxon>Mucoromycota</taxon>
        <taxon>Mucoromycotina</taxon>
        <taxon>Mucoromycetes</taxon>
        <taxon>Mucorales</taxon>
        <taxon>Lichtheimiaceae</taxon>
        <taxon>Lichtheimia</taxon>
    </lineage>
</organism>
<dbReference type="InterPro" id="IPR050628">
    <property type="entry name" value="SNF2_RAD54_helicase_TF"/>
</dbReference>
<keyword evidence="6" id="KW-0378">Hydrolase</keyword>
<dbReference type="InterPro" id="IPR000330">
    <property type="entry name" value="SNF2_N"/>
</dbReference>
<evidence type="ECO:0000256" key="7">
    <source>
        <dbReference type="ARBA" id="ARBA00022806"/>
    </source>
</evidence>
<dbReference type="PROSITE" id="PS51192">
    <property type="entry name" value="HELICASE_ATP_BIND_1"/>
    <property type="match status" value="1"/>
</dbReference>
<feature type="region of interest" description="Disordered" evidence="11">
    <location>
        <begin position="171"/>
        <end position="318"/>
    </location>
</feature>
<dbReference type="Pfam" id="PF00176">
    <property type="entry name" value="SNF2-rel_dom"/>
    <property type="match status" value="2"/>
</dbReference>
<dbReference type="Pfam" id="PF00271">
    <property type="entry name" value="Helicase_C"/>
    <property type="match status" value="1"/>
</dbReference>
<dbReference type="GO" id="GO:0004842">
    <property type="term" value="F:ubiquitin-protein transferase activity"/>
    <property type="evidence" value="ECO:0007669"/>
    <property type="project" value="EnsemblFungi"/>
</dbReference>
<feature type="region of interest" description="Disordered" evidence="11">
    <location>
        <begin position="1"/>
        <end position="136"/>
    </location>
</feature>
<dbReference type="GO" id="GO:0005524">
    <property type="term" value="F:ATP binding"/>
    <property type="evidence" value="ECO:0007669"/>
    <property type="project" value="UniProtKB-KW"/>
</dbReference>
<dbReference type="CDD" id="cd18793">
    <property type="entry name" value="SF2_C_SNF"/>
    <property type="match status" value="1"/>
</dbReference>
<keyword evidence="7" id="KW-0347">Helicase</keyword>
<keyword evidence="3" id="KW-0479">Metal-binding</keyword>
<evidence type="ECO:0000256" key="4">
    <source>
        <dbReference type="ARBA" id="ARBA00022741"/>
    </source>
</evidence>
<dbReference type="InterPro" id="IPR018957">
    <property type="entry name" value="Znf_C3HC4_RING-type"/>
</dbReference>
<dbReference type="GO" id="GO:0004386">
    <property type="term" value="F:helicase activity"/>
    <property type="evidence" value="ECO:0007669"/>
    <property type="project" value="UniProtKB-KW"/>
</dbReference>
<dbReference type="SMART" id="SM00487">
    <property type="entry name" value="DEXDc"/>
    <property type="match status" value="1"/>
</dbReference>
<evidence type="ECO:0000256" key="10">
    <source>
        <dbReference type="PROSITE-ProRule" id="PRU00175"/>
    </source>
</evidence>
<gene>
    <name evidence="15" type="ORF">LRAMOSA06047</name>
</gene>
<dbReference type="CDD" id="cd18008">
    <property type="entry name" value="DEXDc_SHPRH-like"/>
    <property type="match status" value="1"/>
</dbReference>
<dbReference type="Gene3D" id="3.30.40.10">
    <property type="entry name" value="Zinc/RING finger domain, C3HC4 (zinc finger)"/>
    <property type="match status" value="1"/>
</dbReference>
<dbReference type="GO" id="GO:0000113">
    <property type="term" value="C:nucleotide-excision repair factor 4 complex"/>
    <property type="evidence" value="ECO:0007669"/>
    <property type="project" value="EnsemblFungi"/>
</dbReference>
<evidence type="ECO:0000256" key="3">
    <source>
        <dbReference type="ARBA" id="ARBA00022723"/>
    </source>
</evidence>
<feature type="compositionally biased region" description="Basic and acidic residues" evidence="11">
    <location>
        <begin position="204"/>
        <end position="216"/>
    </location>
</feature>
<feature type="compositionally biased region" description="Basic and acidic residues" evidence="11">
    <location>
        <begin position="79"/>
        <end position="90"/>
    </location>
</feature>
<comment type="similarity">
    <text evidence="2">Belongs to the SNF2/RAD54 helicase family.</text>
</comment>
<evidence type="ECO:0000256" key="5">
    <source>
        <dbReference type="ARBA" id="ARBA00022771"/>
    </source>
</evidence>
<dbReference type="InterPro" id="IPR038718">
    <property type="entry name" value="SNF2-like_sf"/>
</dbReference>
<dbReference type="PROSITE" id="PS00690">
    <property type="entry name" value="DEAH_ATP_HELICASE"/>
    <property type="match status" value="1"/>
</dbReference>
<feature type="compositionally biased region" description="Low complexity" evidence="11">
    <location>
        <begin position="251"/>
        <end position="274"/>
    </location>
</feature>
<feature type="domain" description="Helicase ATP-binding" evidence="13">
    <location>
        <begin position="388"/>
        <end position="561"/>
    </location>
</feature>
<evidence type="ECO:0000256" key="6">
    <source>
        <dbReference type="ARBA" id="ARBA00022801"/>
    </source>
</evidence>
<dbReference type="InterPro" id="IPR014001">
    <property type="entry name" value="Helicase_ATP-bd"/>
</dbReference>
<feature type="compositionally biased region" description="Basic and acidic residues" evidence="11">
    <location>
        <begin position="173"/>
        <end position="192"/>
    </location>
</feature>
<feature type="compositionally biased region" description="Low complexity" evidence="11">
    <location>
        <begin position="98"/>
        <end position="119"/>
    </location>
</feature>
<proteinExistence type="inferred from homology"/>
<feature type="compositionally biased region" description="Acidic residues" evidence="11">
    <location>
        <begin position="225"/>
        <end position="240"/>
    </location>
</feature>
<dbReference type="GO" id="GO:0008094">
    <property type="term" value="F:ATP-dependent activity, acting on DNA"/>
    <property type="evidence" value="ECO:0007669"/>
    <property type="project" value="EnsemblFungi"/>
</dbReference>
<evidence type="ECO:0008006" key="16">
    <source>
        <dbReference type="Google" id="ProtNLM"/>
    </source>
</evidence>
<dbReference type="GO" id="GO:0008270">
    <property type="term" value="F:zinc ion binding"/>
    <property type="evidence" value="ECO:0007669"/>
    <property type="project" value="UniProtKB-KW"/>
</dbReference>
<feature type="domain" description="RING-type" evidence="12">
    <location>
        <begin position="722"/>
        <end position="769"/>
    </location>
</feature>
<dbReference type="InterPro" id="IPR001841">
    <property type="entry name" value="Znf_RING"/>
</dbReference>
<dbReference type="GO" id="GO:0031463">
    <property type="term" value="C:Cul3-RING ubiquitin ligase complex"/>
    <property type="evidence" value="ECO:0007669"/>
    <property type="project" value="EnsemblFungi"/>
</dbReference>
<dbReference type="GO" id="GO:0008104">
    <property type="term" value="P:intracellular protein localization"/>
    <property type="evidence" value="ECO:0007669"/>
    <property type="project" value="EnsemblFungi"/>
</dbReference>
<dbReference type="SUPFAM" id="SSF57850">
    <property type="entry name" value="RING/U-box"/>
    <property type="match status" value="1"/>
</dbReference>
<feature type="compositionally biased region" description="Basic and acidic residues" evidence="11">
    <location>
        <begin position="124"/>
        <end position="136"/>
    </location>
</feature>
<dbReference type="SMART" id="SM00184">
    <property type="entry name" value="RING"/>
    <property type="match status" value="1"/>
</dbReference>
<dbReference type="InterPro" id="IPR002464">
    <property type="entry name" value="DNA/RNA_helicase_DEAH_CS"/>
</dbReference>
<dbReference type="Gene3D" id="3.40.50.10810">
    <property type="entry name" value="Tandem AAA-ATPase domain"/>
    <property type="match status" value="1"/>
</dbReference>
<dbReference type="InterPro" id="IPR027417">
    <property type="entry name" value="P-loop_NTPase"/>
</dbReference>
<protein>
    <recommendedName>
        <fullName evidence="16">DNA repair protein RAD16</fullName>
    </recommendedName>
</protein>
<evidence type="ECO:0000256" key="1">
    <source>
        <dbReference type="ARBA" id="ARBA00004123"/>
    </source>
</evidence>
<dbReference type="SUPFAM" id="SSF52540">
    <property type="entry name" value="P-loop containing nucleoside triphosphate hydrolases"/>
    <property type="match status" value="2"/>
</dbReference>
<feature type="domain" description="Helicase C-terminal" evidence="14">
    <location>
        <begin position="816"/>
        <end position="969"/>
    </location>
</feature>
<dbReference type="Pfam" id="PF00097">
    <property type="entry name" value="zf-C3HC4"/>
    <property type="match status" value="1"/>
</dbReference>
<evidence type="ECO:0000256" key="9">
    <source>
        <dbReference type="ARBA" id="ARBA00022840"/>
    </source>
</evidence>
<evidence type="ECO:0000259" key="14">
    <source>
        <dbReference type="PROSITE" id="PS51194"/>
    </source>
</evidence>
<dbReference type="PANTHER" id="PTHR45626">
    <property type="entry name" value="TRANSCRIPTION TERMINATION FACTOR 2-RELATED"/>
    <property type="match status" value="1"/>
</dbReference>
<dbReference type="PANTHER" id="PTHR45626:SF12">
    <property type="entry name" value="DNA REPAIR PROTEIN RAD16"/>
    <property type="match status" value="1"/>
</dbReference>
<sequence length="983" mass="111139">MVTTRNSSRKQRATSSTSESGHTPPRSRREATGSSDRPSVITVLSDDDNDFQDLVLPVRRRRIEPSKATPVRSSKRLKQRDQGAAEDDRKGKRRMTLPTPIASSDDSTTSTPTPDCQDTLQESLETKQEDVSSHSIKQEHLLTTLGRQDAQLLDTLENVVVCKGELDEAGEAILKEKEPMSQEKDDSKQEQDIKDEDDEAIQDQDIKDEKEPKSEEGDLGATLVEQEDVLDATLVQDEEAFNATLENVKGESSSTPEPSTSSSANDDASSTTTAGTFNPSNIRLSVPPTDTDDDDDDSSTNEEEDDDDEDPMVRPVRRFPGTVGLSRANANAIRTTRKLLAHHPELADVWEQLDNAIQAPVKPVEQPKKLQLSLLPFQRLGVGWMRQQEEINDFKGGILADEMGMGKTIQTIALLLSDEKSPNLVIAPTVALMQWKHEIEQHTNNALSVCIFHGDKRPKSAEIVEQHDVVLTTYSTIETAFRYQENGKPKNGRLVKGKSILHQIHWHRIILDEAHNIKDRSSNTARSVFHFESNFKWSLTGTPLQNRVGELYSLIRFMQADPFAYYYCKNCPCKSINWQFSDKKSCDQCGHRPMDHTCWWNNEVLKPIQNNGYVGEGRVAMEKLGKLLDKMMLRRTKVQCADDLGLPPRKVVVRRDYFSAEEEEVYRSLFTDSARQFSAYVEQGSVLNNYANIFELLTKMRQSANHPDLVLKKTGDDKQLVCMLCNDTPEDAIRAHCRHIFCRECSVRYLASFDDEDAPTDEVPKCPVCFANFFVDFTQPPVELVHEEGLHATYAKTSIVNRINMDKWRSSTKIEALVEELSKLRAEDRTIKSIVFSQFVNFLDLVYWRLSRAGFECIRLDGTMSPLQRDAAIKHFTNKPSCTVFLISLKAGGVALNLVEASRVFICDPWWNPSIELQAMDRIHRLGQKRPIKITRLIIENSIESRIVQLQDKKTALVDSTVGRDTSALDKLSAEDLQFLFVM</sequence>
<dbReference type="AlphaFoldDB" id="A0A077X3L8"/>
<feature type="compositionally biased region" description="Acidic residues" evidence="11">
    <location>
        <begin position="290"/>
        <end position="310"/>
    </location>
</feature>
<dbReference type="Gene3D" id="3.40.50.300">
    <property type="entry name" value="P-loop containing nucleotide triphosphate hydrolases"/>
    <property type="match status" value="1"/>
</dbReference>
<evidence type="ECO:0000313" key="15">
    <source>
        <dbReference type="EMBL" id="CDS13873.1"/>
    </source>
</evidence>
<comment type="subcellular location">
    <subcellularLocation>
        <location evidence="1">Nucleus</location>
    </subcellularLocation>
</comment>
<dbReference type="EMBL" id="LK023385">
    <property type="protein sequence ID" value="CDS13873.1"/>
    <property type="molecule type" value="Genomic_DNA"/>
</dbReference>
<keyword evidence="9" id="KW-0067">ATP-binding</keyword>
<dbReference type="InterPro" id="IPR049730">
    <property type="entry name" value="SNF2/RAD54-like_C"/>
</dbReference>
<dbReference type="PROSITE" id="PS50089">
    <property type="entry name" value="ZF_RING_2"/>
    <property type="match status" value="1"/>
</dbReference>
<dbReference type="GO" id="GO:0016787">
    <property type="term" value="F:hydrolase activity"/>
    <property type="evidence" value="ECO:0007669"/>
    <property type="project" value="UniProtKB-KW"/>
</dbReference>
<dbReference type="GO" id="GO:0070911">
    <property type="term" value="P:global genome nucleotide-excision repair"/>
    <property type="evidence" value="ECO:0007669"/>
    <property type="project" value="EnsemblFungi"/>
</dbReference>
<feature type="compositionally biased region" description="Acidic residues" evidence="11">
    <location>
        <begin position="193"/>
        <end position="202"/>
    </location>
</feature>
<dbReference type="OrthoDB" id="448448at2759"/>
<dbReference type="SMART" id="SM00490">
    <property type="entry name" value="HELICc"/>
    <property type="match status" value="1"/>
</dbReference>
<keyword evidence="5 10" id="KW-0863">Zinc-finger</keyword>
<dbReference type="InterPro" id="IPR013083">
    <property type="entry name" value="Znf_RING/FYVE/PHD"/>
</dbReference>
<evidence type="ECO:0000256" key="2">
    <source>
        <dbReference type="ARBA" id="ARBA00007025"/>
    </source>
</evidence>